<dbReference type="PROSITE" id="PS50144">
    <property type="entry name" value="MATH"/>
    <property type="match status" value="2"/>
</dbReference>
<dbReference type="InterPro" id="IPR002083">
    <property type="entry name" value="MATH/TRAF_dom"/>
</dbReference>
<evidence type="ECO:0000313" key="2">
    <source>
        <dbReference type="EMBL" id="EYU23199.1"/>
    </source>
</evidence>
<reference evidence="2 3" key="1">
    <citation type="journal article" date="2013" name="Proc. Natl. Acad. Sci. U.S.A.">
        <title>Fine-scale variation in meiotic recombination in Mimulus inferred from population shotgun sequencing.</title>
        <authorList>
            <person name="Hellsten U."/>
            <person name="Wright K.M."/>
            <person name="Jenkins J."/>
            <person name="Shu S."/>
            <person name="Yuan Y."/>
            <person name="Wessler S.R."/>
            <person name="Schmutz J."/>
            <person name="Willis J.H."/>
            <person name="Rokhsar D.S."/>
        </authorList>
    </citation>
    <scope>NUCLEOTIDE SEQUENCE [LARGE SCALE GENOMIC DNA]</scope>
    <source>
        <strain evidence="3">cv. DUN x IM62</strain>
    </source>
</reference>
<sequence>LTFSLLESRGIHKYETKEFVAGNHKWRLIIYPDGDDNVGNDKNHISLYLAMVENSSLPANRVVNAVFSIFLFNQNSGNYLCSLGITRRFQTMKSEWGFSKFISKKVMSEPSNGYLVDDKCVFGAEVFVVNTNALTGCLSLKKTVTPYKRDWKIRNFSKLGDVWKSETFKAGGKKWNVLLHPKGCGGAKGNGVAIFLYYIGSESVKACFTIRIKNQVSEKHKIKSSTQWFSDSTSNKWGWDPFMKLATINDPIKGFINEKKFCQLDIEISVEAVAR</sequence>
<dbReference type="Gene3D" id="2.60.210.10">
    <property type="entry name" value="Apoptosis, Tumor Necrosis Factor Receptor Associated Protein 2, Chain A"/>
    <property type="match status" value="2"/>
</dbReference>
<dbReference type="PANTHER" id="PTHR46162">
    <property type="entry name" value="TRAF-LIKE FAMILY PROTEIN"/>
    <property type="match status" value="1"/>
</dbReference>
<dbReference type="SMART" id="SM00061">
    <property type="entry name" value="MATH"/>
    <property type="match status" value="2"/>
</dbReference>
<dbReference type="Pfam" id="PF22486">
    <property type="entry name" value="MATH_2"/>
    <property type="match status" value="2"/>
</dbReference>
<feature type="domain" description="MATH" evidence="1">
    <location>
        <begin position="1"/>
        <end position="126"/>
    </location>
</feature>
<proteinExistence type="predicted"/>
<accession>A0A022Q6D8</accession>
<dbReference type="EMBL" id="KI632175">
    <property type="protein sequence ID" value="EYU23199.1"/>
    <property type="molecule type" value="Genomic_DNA"/>
</dbReference>
<evidence type="ECO:0000259" key="1">
    <source>
        <dbReference type="PROSITE" id="PS50144"/>
    </source>
</evidence>
<feature type="non-terminal residue" evidence="2">
    <location>
        <position position="1"/>
    </location>
</feature>
<protein>
    <recommendedName>
        <fullName evidence="1">MATH domain-containing protein</fullName>
    </recommendedName>
</protein>
<keyword evidence="3" id="KW-1185">Reference proteome</keyword>
<evidence type="ECO:0000313" key="3">
    <source>
        <dbReference type="Proteomes" id="UP000030748"/>
    </source>
</evidence>
<dbReference type="SUPFAM" id="SSF49599">
    <property type="entry name" value="TRAF domain-like"/>
    <property type="match status" value="2"/>
</dbReference>
<dbReference type="Proteomes" id="UP000030748">
    <property type="component" value="Unassembled WGS sequence"/>
</dbReference>
<dbReference type="CDD" id="cd00121">
    <property type="entry name" value="MATH"/>
    <property type="match status" value="2"/>
</dbReference>
<dbReference type="PANTHER" id="PTHR46162:SF20">
    <property type="entry name" value="UBIQUITIN CARBOXYL-TERMINAL HYDROLASE 7-LIKE ISOFORM X1"/>
    <property type="match status" value="1"/>
</dbReference>
<name>A0A022Q6D8_ERYGU</name>
<gene>
    <name evidence="2" type="ORF">MIMGU_mgv1a020637mg</name>
</gene>
<dbReference type="InterPro" id="IPR008974">
    <property type="entry name" value="TRAF-like"/>
</dbReference>
<feature type="domain" description="MATH" evidence="1">
    <location>
        <begin position="146"/>
        <end position="266"/>
    </location>
</feature>
<dbReference type="AlphaFoldDB" id="A0A022Q6D8"/>
<organism evidence="2 3">
    <name type="scientific">Erythranthe guttata</name>
    <name type="common">Yellow monkey flower</name>
    <name type="synonym">Mimulus guttatus</name>
    <dbReference type="NCBI Taxonomy" id="4155"/>
    <lineage>
        <taxon>Eukaryota</taxon>
        <taxon>Viridiplantae</taxon>
        <taxon>Streptophyta</taxon>
        <taxon>Embryophyta</taxon>
        <taxon>Tracheophyta</taxon>
        <taxon>Spermatophyta</taxon>
        <taxon>Magnoliopsida</taxon>
        <taxon>eudicotyledons</taxon>
        <taxon>Gunneridae</taxon>
        <taxon>Pentapetalae</taxon>
        <taxon>asterids</taxon>
        <taxon>lamiids</taxon>
        <taxon>Lamiales</taxon>
        <taxon>Phrymaceae</taxon>
        <taxon>Erythranthe</taxon>
    </lineage>
</organism>